<dbReference type="Proteomes" id="UP000614460">
    <property type="component" value="Unassembled WGS sequence"/>
</dbReference>
<dbReference type="EMBL" id="BMKM01000001">
    <property type="protein sequence ID" value="GGE13158.1"/>
    <property type="molecule type" value="Genomic_DNA"/>
</dbReference>
<comment type="caution">
    <text evidence="2">The sequence shown here is derived from an EMBL/GenBank/DDBJ whole genome shotgun (WGS) entry which is preliminary data.</text>
</comment>
<reference evidence="2" key="1">
    <citation type="journal article" date="2014" name="Int. J. Syst. Evol. Microbiol.">
        <title>Complete genome sequence of Corynebacterium casei LMG S-19264T (=DSM 44701T), isolated from a smear-ripened cheese.</title>
        <authorList>
            <consortium name="US DOE Joint Genome Institute (JGI-PGF)"/>
            <person name="Walter F."/>
            <person name="Albersmeier A."/>
            <person name="Kalinowski J."/>
            <person name="Ruckert C."/>
        </authorList>
    </citation>
    <scope>NUCLEOTIDE SEQUENCE</scope>
    <source>
        <strain evidence="2">CGMCC 1.15966</strain>
    </source>
</reference>
<reference evidence="2" key="2">
    <citation type="submission" date="2020-09" db="EMBL/GenBank/DDBJ databases">
        <authorList>
            <person name="Sun Q."/>
            <person name="Zhou Y."/>
        </authorList>
    </citation>
    <scope>NUCLEOTIDE SEQUENCE</scope>
    <source>
        <strain evidence="2">CGMCC 1.15966</strain>
    </source>
</reference>
<evidence type="ECO:0000313" key="2">
    <source>
        <dbReference type="EMBL" id="GGE13158.1"/>
    </source>
</evidence>
<keyword evidence="1" id="KW-0472">Membrane</keyword>
<evidence type="ECO:0000313" key="3">
    <source>
        <dbReference type="Proteomes" id="UP000614460"/>
    </source>
</evidence>
<keyword evidence="1" id="KW-1133">Transmembrane helix</keyword>
<proteinExistence type="predicted"/>
<name>A0A8H9FXD1_9SPHI</name>
<keyword evidence="3" id="KW-1185">Reference proteome</keyword>
<organism evidence="2 3">
    <name type="scientific">Sphingobacterium cellulitidis</name>
    <dbReference type="NCBI Taxonomy" id="1768011"/>
    <lineage>
        <taxon>Bacteria</taxon>
        <taxon>Pseudomonadati</taxon>
        <taxon>Bacteroidota</taxon>
        <taxon>Sphingobacteriia</taxon>
        <taxon>Sphingobacteriales</taxon>
        <taxon>Sphingobacteriaceae</taxon>
        <taxon>Sphingobacterium</taxon>
    </lineage>
</organism>
<keyword evidence="1" id="KW-0812">Transmembrane</keyword>
<feature type="transmembrane region" description="Helical" evidence="1">
    <location>
        <begin position="21"/>
        <end position="40"/>
    </location>
</feature>
<dbReference type="AlphaFoldDB" id="A0A8H9FXD1"/>
<accession>A0A8H9FXD1</accession>
<protein>
    <submittedName>
        <fullName evidence="2">Uncharacterized protein</fullName>
    </submittedName>
</protein>
<evidence type="ECO:0000256" key="1">
    <source>
        <dbReference type="SAM" id="Phobius"/>
    </source>
</evidence>
<gene>
    <name evidence="2" type="ORF">GCM10011516_08680</name>
</gene>
<sequence length="60" mass="7340">MYHLDSLDETLVKKKHKILKLYYSVLYLLMEHFPHIAWYLNRFSNIQMIMVIKQNSIIDV</sequence>